<organism evidence="2 3">
    <name type="scientific">Solanum commersonii</name>
    <name type="common">Commerson's wild potato</name>
    <name type="synonym">Commerson's nightshade</name>
    <dbReference type="NCBI Taxonomy" id="4109"/>
    <lineage>
        <taxon>Eukaryota</taxon>
        <taxon>Viridiplantae</taxon>
        <taxon>Streptophyta</taxon>
        <taxon>Embryophyta</taxon>
        <taxon>Tracheophyta</taxon>
        <taxon>Spermatophyta</taxon>
        <taxon>Magnoliopsida</taxon>
        <taxon>eudicotyledons</taxon>
        <taxon>Gunneridae</taxon>
        <taxon>Pentapetalae</taxon>
        <taxon>asterids</taxon>
        <taxon>lamiids</taxon>
        <taxon>Solanales</taxon>
        <taxon>Solanaceae</taxon>
        <taxon>Solanoideae</taxon>
        <taxon>Solaneae</taxon>
        <taxon>Solanum</taxon>
    </lineage>
</organism>
<sequence length="578" mass="65987">MKFPASLNFEFAGWLFDLALITEIRSSPLPTGQNPESARVEKLLGAQSHTVPCDIRVKNPCEESVDKRKASIAKADPCNFKPSTSVSATSFDPLELEVQASNHRNLEHKAGVFSQLEADDEAEISAPSLGIYTQDPIPTSGYDSNSSLSSQLFNSFLPLPWHNDHSPQTVDSPTVVETSKWTKFTMMKARKVLGVNVSGFEHEILDIILRMEEKRKTQILEQGKKSGDSKKGEIKATNELKKLDWGLRDGSGKKDRGSLNNKDKRSTLKSLIQKWGADIVCLLETKIESWNPSLIRQIWGNNWLFWAEVKAIGTKGGLLILWDKRALNSVESEVGAFSLSRRFESTSENFNWVFTRVYGPHTNPEREDLWLELASIRGLWSDLWVIGGDFNSFSNTILDLELIDPPLQGAEFTWSRGEETLQASRNDKFLYSSEWSELFRAIKQYTMPKVISDHKPIILESGDWEASPSCFKFENMWLQAEDFIDMIKGWWQSYIIQGTPDFVLLQKLKNLKKDISKWTRELQQIATAKEISLRQKSRCLWLKEGDKNTKFFQRMANSYRRGNSNDRLRIGDELIEDK</sequence>
<evidence type="ECO:0000259" key="1">
    <source>
        <dbReference type="Pfam" id="PF03372"/>
    </source>
</evidence>
<reference evidence="2 3" key="1">
    <citation type="submission" date="2020-09" db="EMBL/GenBank/DDBJ databases">
        <title>De no assembly of potato wild relative species, Solanum commersonii.</title>
        <authorList>
            <person name="Cho K."/>
        </authorList>
    </citation>
    <scope>NUCLEOTIDE SEQUENCE [LARGE SCALE GENOMIC DNA]</scope>
    <source>
        <strain evidence="2">LZ3.2</strain>
        <tissue evidence="2">Leaf</tissue>
    </source>
</reference>
<accession>A0A9J5WRX3</accession>
<name>A0A9J5WRX3_SOLCO</name>
<protein>
    <recommendedName>
        <fullName evidence="1">Endonuclease/exonuclease/phosphatase domain-containing protein</fullName>
    </recommendedName>
</protein>
<dbReference type="Gene3D" id="3.60.10.10">
    <property type="entry name" value="Endonuclease/exonuclease/phosphatase"/>
    <property type="match status" value="1"/>
</dbReference>
<dbReference type="Pfam" id="PF03372">
    <property type="entry name" value="Exo_endo_phos"/>
    <property type="match status" value="1"/>
</dbReference>
<dbReference type="InterPro" id="IPR036691">
    <property type="entry name" value="Endo/exonu/phosph_ase_sf"/>
</dbReference>
<feature type="domain" description="Endonuclease/exonuclease/phosphatase" evidence="1">
    <location>
        <begin position="259"/>
        <end position="393"/>
    </location>
</feature>
<evidence type="ECO:0000313" key="2">
    <source>
        <dbReference type="EMBL" id="KAG5577686.1"/>
    </source>
</evidence>
<dbReference type="OrthoDB" id="10512569at2759"/>
<dbReference type="Proteomes" id="UP000824120">
    <property type="component" value="Chromosome 11"/>
</dbReference>
<dbReference type="EMBL" id="JACXVP010000011">
    <property type="protein sequence ID" value="KAG5577686.1"/>
    <property type="molecule type" value="Genomic_DNA"/>
</dbReference>
<evidence type="ECO:0000313" key="3">
    <source>
        <dbReference type="Proteomes" id="UP000824120"/>
    </source>
</evidence>
<gene>
    <name evidence="2" type="ORF">H5410_057820</name>
</gene>
<dbReference type="AlphaFoldDB" id="A0A9J5WRX3"/>
<keyword evidence="3" id="KW-1185">Reference proteome</keyword>
<dbReference type="PANTHER" id="PTHR33710:SF71">
    <property type="entry name" value="ENDONUCLEASE_EXONUCLEASE_PHOSPHATASE DOMAIN-CONTAINING PROTEIN"/>
    <property type="match status" value="1"/>
</dbReference>
<dbReference type="GO" id="GO:0003824">
    <property type="term" value="F:catalytic activity"/>
    <property type="evidence" value="ECO:0007669"/>
    <property type="project" value="InterPro"/>
</dbReference>
<dbReference type="PANTHER" id="PTHR33710">
    <property type="entry name" value="BNAC02G09200D PROTEIN"/>
    <property type="match status" value="1"/>
</dbReference>
<comment type="caution">
    <text evidence="2">The sequence shown here is derived from an EMBL/GenBank/DDBJ whole genome shotgun (WGS) entry which is preliminary data.</text>
</comment>
<dbReference type="SUPFAM" id="SSF56219">
    <property type="entry name" value="DNase I-like"/>
    <property type="match status" value="1"/>
</dbReference>
<dbReference type="InterPro" id="IPR005135">
    <property type="entry name" value="Endo/exonuclease/phosphatase"/>
</dbReference>
<proteinExistence type="predicted"/>